<dbReference type="HOGENOM" id="CLU_2439392_0_0_11"/>
<gene>
    <name evidence="1" type="ORF">BN159_p74</name>
</gene>
<dbReference type="EMBL" id="HE971710">
    <property type="protein sequence ID" value="CCK32950.1"/>
    <property type="molecule type" value="Genomic_DNA"/>
</dbReference>
<protein>
    <submittedName>
        <fullName evidence="1">Uncharacterized protein</fullName>
    </submittedName>
</protein>
<sequence length="90" mass="9717">MSGDGYGYPDHVGTFLLAKRVLGRPSDPCYKVRRPRGPSRLAQGRSTGPLFLINAGGHCIAPAEPRAVLGHTCRKATRPLTSRHDLIPPC</sequence>
<proteinExistence type="predicted"/>
<accession>K4RGQ3</accession>
<evidence type="ECO:0000313" key="1">
    <source>
        <dbReference type="EMBL" id="CCK32950.1"/>
    </source>
</evidence>
<dbReference type="OrthoDB" id="4240746at2"/>
<dbReference type="KEGG" id="sdv:BN159_p74"/>
<name>K4RGQ3_STRDJ</name>
<dbReference type="Proteomes" id="UP000008043">
    <property type="component" value="Plasmid pSDA1"/>
</dbReference>
<organism evidence="2">
    <name type="scientific">Streptomyces davaonensis (strain DSM 101723 / JCM 4913 / KCC S-0913 / 768)</name>
    <dbReference type="NCBI Taxonomy" id="1214101"/>
    <lineage>
        <taxon>Bacteria</taxon>
        <taxon>Bacillati</taxon>
        <taxon>Actinomycetota</taxon>
        <taxon>Actinomycetes</taxon>
        <taxon>Kitasatosporales</taxon>
        <taxon>Streptomycetaceae</taxon>
        <taxon>Streptomyces</taxon>
    </lineage>
</organism>
<keyword evidence="1" id="KW-0614">Plasmid</keyword>
<dbReference type="AlphaFoldDB" id="K4RGQ3"/>
<evidence type="ECO:0000313" key="2">
    <source>
        <dbReference type="Proteomes" id="UP000008043"/>
    </source>
</evidence>
<geneLocation type="plasmid" evidence="1 2">
    <name>pSDA1</name>
</geneLocation>
<reference evidence="1 2" key="1">
    <citation type="journal article" date="2012" name="J. Bacteriol.">
        <title>Genome sequence of the bacterium Streptomyces davawensis JCM 4913 and heterologous production of the unique antibiotic roseoflavin.</title>
        <authorList>
            <person name="Jankowitsch F."/>
            <person name="Schwarz J."/>
            <person name="Ruckert C."/>
            <person name="Gust B."/>
            <person name="Szczepanowski R."/>
            <person name="Blom J."/>
            <person name="Pelzer S."/>
            <person name="Kalinowski J."/>
            <person name="Mack M."/>
        </authorList>
    </citation>
    <scope>NUCLEOTIDE SEQUENCE [LARGE SCALE GENOMIC DNA]</scope>
    <source>
        <strain evidence="2">DSM 101723 / JCM 4913 / KCC S-0913 / 768</strain>
        <plasmid evidence="1 2">pSDA1</plasmid>
    </source>
</reference>
<keyword evidence="2" id="KW-1185">Reference proteome</keyword>